<dbReference type="EMBL" id="MLKD01000005">
    <property type="protein sequence ID" value="OQE26295.1"/>
    <property type="molecule type" value="Genomic_DNA"/>
</dbReference>
<dbReference type="PANTHER" id="PTHR37285:SF5">
    <property type="entry name" value="SPORE WALL MATURATION PROTEIN DIT1"/>
    <property type="match status" value="1"/>
</dbReference>
<dbReference type="OrthoDB" id="429813at2759"/>
<organism evidence="1 2">
    <name type="scientific">Penicillium steckii</name>
    <dbReference type="NCBI Taxonomy" id="303698"/>
    <lineage>
        <taxon>Eukaryota</taxon>
        <taxon>Fungi</taxon>
        <taxon>Dikarya</taxon>
        <taxon>Ascomycota</taxon>
        <taxon>Pezizomycotina</taxon>
        <taxon>Eurotiomycetes</taxon>
        <taxon>Eurotiomycetidae</taxon>
        <taxon>Eurotiales</taxon>
        <taxon>Aspergillaceae</taxon>
        <taxon>Penicillium</taxon>
    </lineage>
</organism>
<evidence type="ECO:0008006" key="3">
    <source>
        <dbReference type="Google" id="ProtNLM"/>
    </source>
</evidence>
<keyword evidence="2" id="KW-1185">Reference proteome</keyword>
<dbReference type="STRING" id="303698.A0A1V6TIW1"/>
<sequence>MGNSIYDRLIVLYSRTHQGRLIRCFGGDLHSVKSVLSAIKQKASTRNSDSYHCFVNISIDSSSPSSQLVDIHELDLPDSSTVVGIALRPTSAGSSILNFEQGFCHLLLERIGQISKALEGKELIKDVSITEKVVDLLNDELLFHTSNSQWGTMGRDYLLEKISFFTSRGMTIEMCLPAFPCKSSNLDKVAGTLPDRGEELALRRLYEVLRKVKLVYKAGARICIISDGHVFSDCIGVDDDQVDEYGIRLHELNETIGTQDGHEGEITLKSLKDIFRCDLNEIFHGEDLFDKELPIVEHFLDTKISNETEFHRHVLMLACQPDRNSLRSKIKNQDLAIVSLYRGFSRFMLEDLALHPHSQSISRSQRKKVAEKISFEMLLRNQAYSNLVELFFPFHVRLSIHAHVNSGPKFGISLFDKSNTRVVNSINDLLNTANESHDLLHIPTPWHNCVFRVSGDDFTYITKSKVIHEAREAKLIRAHWVNQDQNSASGGYFQIHAPGWTRRTRSNNVEYSKSPLVSSVPGRDVLATEDTVVKEKGTEKPSRIIMHHRIKGLFRYKIRIFRSRAPTSMLHRK</sequence>
<dbReference type="PANTHER" id="PTHR37285">
    <property type="entry name" value="SPORE WALL MATURATION PROTEIN DIT1"/>
    <property type="match status" value="1"/>
</dbReference>
<gene>
    <name evidence="1" type="ORF">PENSTE_c005G05712</name>
</gene>
<dbReference type="Pfam" id="PF05141">
    <property type="entry name" value="DIT1_PvcA"/>
    <property type="match status" value="1"/>
</dbReference>
<evidence type="ECO:0000313" key="1">
    <source>
        <dbReference type="EMBL" id="OQE26295.1"/>
    </source>
</evidence>
<protein>
    <recommendedName>
        <fullName evidence="3">Pyoverdine/dityrosine biosynthesis protein</fullName>
    </recommendedName>
</protein>
<dbReference type="Proteomes" id="UP000191285">
    <property type="component" value="Unassembled WGS sequence"/>
</dbReference>
<accession>A0A1V6TIW1</accession>
<comment type="caution">
    <text evidence="1">The sequence shown here is derived from an EMBL/GenBank/DDBJ whole genome shotgun (WGS) entry which is preliminary data.</text>
</comment>
<dbReference type="InterPro" id="IPR007817">
    <property type="entry name" value="Isocyanide_synthase_DIT1"/>
</dbReference>
<proteinExistence type="predicted"/>
<dbReference type="AlphaFoldDB" id="A0A1V6TIW1"/>
<name>A0A1V6TIW1_9EURO</name>
<evidence type="ECO:0000313" key="2">
    <source>
        <dbReference type="Proteomes" id="UP000191285"/>
    </source>
</evidence>
<reference evidence="2" key="1">
    <citation type="journal article" date="2017" name="Nat. Microbiol.">
        <title>Global analysis of biosynthetic gene clusters reveals vast potential of secondary metabolite production in Penicillium species.</title>
        <authorList>
            <person name="Nielsen J.C."/>
            <person name="Grijseels S."/>
            <person name="Prigent S."/>
            <person name="Ji B."/>
            <person name="Dainat J."/>
            <person name="Nielsen K.F."/>
            <person name="Frisvad J.C."/>
            <person name="Workman M."/>
            <person name="Nielsen J."/>
        </authorList>
    </citation>
    <scope>NUCLEOTIDE SEQUENCE [LARGE SCALE GENOMIC DNA]</scope>
    <source>
        <strain evidence="2">IBT 24891</strain>
    </source>
</reference>